<organism evidence="1">
    <name type="scientific">viral metagenome</name>
    <dbReference type="NCBI Taxonomy" id="1070528"/>
    <lineage>
        <taxon>unclassified sequences</taxon>
        <taxon>metagenomes</taxon>
        <taxon>organismal metagenomes</taxon>
    </lineage>
</organism>
<dbReference type="AlphaFoldDB" id="A0A6M3XLU4"/>
<gene>
    <name evidence="1" type="ORF">TM448B01077_0021</name>
</gene>
<name>A0A6M3XLU4_9ZZZZ</name>
<accession>A0A6M3XLU4</accession>
<sequence length="114" mass="12519">MRRADIEPFDLRCRQLEDLLFEPAAGRADGIDHGEPLRRLGRFVTHVVELTPQGLMPTIGPSDAGVIATLSPTPAGDALKTVHLQGFTDLFEPLWNSGWLPELDGSCIDLIPEF</sequence>
<proteinExistence type="predicted"/>
<reference evidence="1" key="1">
    <citation type="submission" date="2020-03" db="EMBL/GenBank/DDBJ databases">
        <title>The deep terrestrial virosphere.</title>
        <authorList>
            <person name="Holmfeldt K."/>
            <person name="Nilsson E."/>
            <person name="Simone D."/>
            <person name="Lopez-Fernandez M."/>
            <person name="Wu X."/>
            <person name="de Brujin I."/>
            <person name="Lundin D."/>
            <person name="Andersson A."/>
            <person name="Bertilsson S."/>
            <person name="Dopson M."/>
        </authorList>
    </citation>
    <scope>NUCLEOTIDE SEQUENCE</scope>
    <source>
        <strain evidence="1">TM448B01077</strain>
    </source>
</reference>
<protein>
    <submittedName>
        <fullName evidence="1">Uncharacterized protein</fullName>
    </submittedName>
</protein>
<evidence type="ECO:0000313" key="1">
    <source>
        <dbReference type="EMBL" id="QJH97763.1"/>
    </source>
</evidence>
<dbReference type="EMBL" id="MT144700">
    <property type="protein sequence ID" value="QJH97763.1"/>
    <property type="molecule type" value="Genomic_DNA"/>
</dbReference>